<dbReference type="Proteomes" id="UP000722989">
    <property type="component" value="Unassembled WGS sequence"/>
</dbReference>
<dbReference type="RefSeq" id="WP_167925442.1">
    <property type="nucleotide sequence ID" value="NZ_JAATVY010000007.1"/>
</dbReference>
<feature type="transmembrane region" description="Helical" evidence="1">
    <location>
        <begin position="30"/>
        <end position="50"/>
    </location>
</feature>
<feature type="transmembrane region" description="Helical" evidence="1">
    <location>
        <begin position="192"/>
        <end position="213"/>
    </location>
</feature>
<comment type="caution">
    <text evidence="2">The sequence shown here is derived from an EMBL/GenBank/DDBJ whole genome shotgun (WGS) entry which is preliminary data.</text>
</comment>
<feature type="transmembrane region" description="Helical" evidence="1">
    <location>
        <begin position="99"/>
        <end position="124"/>
    </location>
</feature>
<keyword evidence="1" id="KW-0812">Transmembrane</keyword>
<evidence type="ECO:0000313" key="3">
    <source>
        <dbReference type="Proteomes" id="UP000722989"/>
    </source>
</evidence>
<accession>A0ABX0XZ54</accession>
<protein>
    <recommendedName>
        <fullName evidence="4">Cytochrome b561 bacterial/Ni-hydrogenase domain-containing protein</fullName>
    </recommendedName>
</protein>
<keyword evidence="3" id="KW-1185">Reference proteome</keyword>
<gene>
    <name evidence="2" type="ORF">HC031_12505</name>
</gene>
<evidence type="ECO:0000256" key="1">
    <source>
        <dbReference type="SAM" id="Phobius"/>
    </source>
</evidence>
<keyword evidence="1" id="KW-1133">Transmembrane helix</keyword>
<keyword evidence="1" id="KW-0472">Membrane</keyword>
<dbReference type="EMBL" id="JAATVY010000007">
    <property type="protein sequence ID" value="NJC70527.1"/>
    <property type="molecule type" value="Genomic_DNA"/>
</dbReference>
<reference evidence="2 3" key="1">
    <citation type="submission" date="2020-03" db="EMBL/GenBank/DDBJ databases">
        <title>WGS of the type strain of Planosporangium spp.</title>
        <authorList>
            <person name="Thawai C."/>
        </authorList>
    </citation>
    <scope>NUCLEOTIDE SEQUENCE [LARGE SCALE GENOMIC DNA]</scope>
    <source>
        <strain evidence="2 3">TBRC 5610</strain>
    </source>
</reference>
<sequence>MADTLAEATGRQRRADAVLAGGGPAGNARLTAWTGLALLTLFLAELVTLLDVRGLISWHLAIGALLVPPALLKTVSTGWRIARYYTGDRPYRESGPPPLLLRVLGPLVVFGTLALLGSGLALIVTGPRAGQASLGSVLGFPLDVLTLHKAAFVGWGVVTGLHTLCRLLPALRLTLLPPTAPRQAVPGRWRRAGALAATAAIAAGLAVVVVHAGDAWRTLPERPFRHHGHSKVEPVR</sequence>
<feature type="transmembrane region" description="Helical" evidence="1">
    <location>
        <begin position="56"/>
        <end position="79"/>
    </location>
</feature>
<proteinExistence type="predicted"/>
<name>A0ABX0XZ54_9ACTN</name>
<evidence type="ECO:0008006" key="4">
    <source>
        <dbReference type="Google" id="ProtNLM"/>
    </source>
</evidence>
<organism evidence="2 3">
    <name type="scientific">Planosporangium thailandense</name>
    <dbReference type="NCBI Taxonomy" id="765197"/>
    <lineage>
        <taxon>Bacteria</taxon>
        <taxon>Bacillati</taxon>
        <taxon>Actinomycetota</taxon>
        <taxon>Actinomycetes</taxon>
        <taxon>Micromonosporales</taxon>
        <taxon>Micromonosporaceae</taxon>
        <taxon>Planosporangium</taxon>
    </lineage>
</organism>
<evidence type="ECO:0000313" key="2">
    <source>
        <dbReference type="EMBL" id="NJC70527.1"/>
    </source>
</evidence>